<evidence type="ECO:0000256" key="4">
    <source>
        <dbReference type="ARBA" id="ARBA00023242"/>
    </source>
</evidence>
<keyword evidence="7" id="KW-1185">Reference proteome</keyword>
<dbReference type="GeneID" id="25334314"/>
<dbReference type="RefSeq" id="XP_013333185.1">
    <property type="nucleotide sequence ID" value="XM_013477731.1"/>
</dbReference>
<dbReference type="EMBL" id="HG718972">
    <property type="protein sequence ID" value="CDJ56534.1"/>
    <property type="molecule type" value="Genomic_DNA"/>
</dbReference>
<dbReference type="GO" id="GO:0019843">
    <property type="term" value="F:rRNA binding"/>
    <property type="evidence" value="ECO:0007669"/>
    <property type="project" value="TreeGrafter"/>
</dbReference>
<dbReference type="OMA" id="SSPWHIG"/>
<dbReference type="GO" id="GO:0005730">
    <property type="term" value="C:nucleolus"/>
    <property type="evidence" value="ECO:0007669"/>
    <property type="project" value="UniProtKB-SubCell"/>
</dbReference>
<proteinExistence type="inferred from homology"/>
<dbReference type="Pfam" id="PF09805">
    <property type="entry name" value="Nop25"/>
    <property type="match status" value="1"/>
</dbReference>
<evidence type="ECO:0000256" key="5">
    <source>
        <dbReference type="SAM" id="MobiDB-lite"/>
    </source>
</evidence>
<comment type="similarity">
    <text evidence="2">Belongs to the RRP17 family.</text>
</comment>
<sequence length="251" mass="27735">MKTKAPKGSAVGSVALFDFAAREEFITGASKRKEQRRKEAHERALQKQKEERRLLRAQRREEIREHINYVKRSQELAEVAAEVVTSLQGKRQKRCVGIESRGGHSNTSSQATKQEGDAAERDWKAPKPHPGQTSEAVQAVRLLPPPTNDASSSPWHIGSCVSLSLGGFIEPQAAAPPPTARAPHPQQTQSEASGNSKRKQLQNPSTSGTPNVAMSVKKRPQGTPRGAKSGKQKQKKRHKSRGTQRKRRNRK</sequence>
<evidence type="ECO:0000313" key="6">
    <source>
        <dbReference type="EMBL" id="CDJ56534.1"/>
    </source>
</evidence>
<keyword evidence="4" id="KW-0539">Nucleus</keyword>
<dbReference type="PANTHER" id="PTHR14577">
    <property type="entry name" value="NUCLEOLAR PROTEIN 12"/>
    <property type="match status" value="1"/>
</dbReference>
<evidence type="ECO:0000256" key="3">
    <source>
        <dbReference type="ARBA" id="ARBA00023054"/>
    </source>
</evidence>
<feature type="compositionally biased region" description="Basic residues" evidence="5">
    <location>
        <begin position="228"/>
        <end position="251"/>
    </location>
</feature>
<evidence type="ECO:0008006" key="8">
    <source>
        <dbReference type="Google" id="ProtNLM"/>
    </source>
</evidence>
<dbReference type="Proteomes" id="UP000030763">
    <property type="component" value="Unassembled WGS sequence"/>
</dbReference>
<reference evidence="6" key="2">
    <citation type="submission" date="2013-10" db="EMBL/GenBank/DDBJ databases">
        <authorList>
            <person name="Aslett M."/>
        </authorList>
    </citation>
    <scope>NUCLEOTIDE SEQUENCE [LARGE SCALE GENOMIC DNA]</scope>
    <source>
        <strain evidence="6">Weybridge</strain>
    </source>
</reference>
<dbReference type="VEuPathDB" id="ToxoDB:EMWEY_00003280"/>
<comment type="subcellular location">
    <subcellularLocation>
        <location evidence="1">Nucleus</location>
        <location evidence="1">Nucleolus</location>
    </subcellularLocation>
</comment>
<gene>
    <name evidence="6" type="ORF">EMWEY_00003280</name>
</gene>
<feature type="compositionally biased region" description="Polar residues" evidence="5">
    <location>
        <begin position="190"/>
        <end position="212"/>
    </location>
</feature>
<feature type="region of interest" description="Disordered" evidence="5">
    <location>
        <begin position="90"/>
        <end position="251"/>
    </location>
</feature>
<dbReference type="InterPro" id="IPR019186">
    <property type="entry name" value="Nucleolar_protein_12"/>
</dbReference>
<feature type="region of interest" description="Disordered" evidence="5">
    <location>
        <begin position="30"/>
        <end position="51"/>
    </location>
</feature>
<evidence type="ECO:0000256" key="1">
    <source>
        <dbReference type="ARBA" id="ARBA00004604"/>
    </source>
</evidence>
<dbReference type="OrthoDB" id="347759at2759"/>
<accession>U6M293</accession>
<reference evidence="6" key="1">
    <citation type="submission" date="2013-10" db="EMBL/GenBank/DDBJ databases">
        <title>Genomic analysis of the causative agents of coccidiosis in chickens.</title>
        <authorList>
            <person name="Reid A.J."/>
            <person name="Blake D."/>
            <person name="Billington K."/>
            <person name="Browne H."/>
            <person name="Dunn M."/>
            <person name="Hung S."/>
            <person name="Kawahara F."/>
            <person name="Miranda-Saavedra D."/>
            <person name="Mourier T."/>
            <person name="Nagra H."/>
            <person name="Otto T.D."/>
            <person name="Rawlings N."/>
            <person name="Sanchez A."/>
            <person name="Sanders M."/>
            <person name="Subramaniam C."/>
            <person name="Tay Y."/>
            <person name="Dear P."/>
            <person name="Doerig C."/>
            <person name="Gruber A."/>
            <person name="Parkinson J."/>
            <person name="Shirley M."/>
            <person name="Wan K.L."/>
            <person name="Berriman M."/>
            <person name="Tomley F."/>
            <person name="Pain A."/>
        </authorList>
    </citation>
    <scope>NUCLEOTIDE SEQUENCE [LARGE SCALE GENOMIC DNA]</scope>
    <source>
        <strain evidence="6">Weybridge</strain>
    </source>
</reference>
<keyword evidence="3" id="KW-0175">Coiled coil</keyword>
<dbReference type="PANTHER" id="PTHR14577:SF0">
    <property type="entry name" value="NUCLEOLAR PROTEIN 12"/>
    <property type="match status" value="1"/>
</dbReference>
<name>U6M293_EIMMA</name>
<feature type="compositionally biased region" description="Basic and acidic residues" evidence="5">
    <location>
        <begin position="114"/>
        <end position="125"/>
    </location>
</feature>
<feature type="compositionally biased region" description="Polar residues" evidence="5">
    <location>
        <begin position="103"/>
        <end position="113"/>
    </location>
</feature>
<evidence type="ECO:0000256" key="2">
    <source>
        <dbReference type="ARBA" id="ARBA00007175"/>
    </source>
</evidence>
<feature type="compositionally biased region" description="Basic and acidic residues" evidence="5">
    <location>
        <begin position="36"/>
        <end position="51"/>
    </location>
</feature>
<protein>
    <recommendedName>
        <fullName evidence="8">Nucleolar protein 12</fullName>
    </recommendedName>
</protein>
<dbReference type="AlphaFoldDB" id="U6M293"/>
<organism evidence="6 7">
    <name type="scientific">Eimeria maxima</name>
    <name type="common">Coccidian parasite</name>
    <dbReference type="NCBI Taxonomy" id="5804"/>
    <lineage>
        <taxon>Eukaryota</taxon>
        <taxon>Sar</taxon>
        <taxon>Alveolata</taxon>
        <taxon>Apicomplexa</taxon>
        <taxon>Conoidasida</taxon>
        <taxon>Coccidia</taxon>
        <taxon>Eucoccidiorida</taxon>
        <taxon>Eimeriorina</taxon>
        <taxon>Eimeriidae</taxon>
        <taxon>Eimeria</taxon>
    </lineage>
</organism>
<evidence type="ECO:0000313" key="7">
    <source>
        <dbReference type="Proteomes" id="UP000030763"/>
    </source>
</evidence>